<evidence type="ECO:0000313" key="3">
    <source>
        <dbReference type="Proteomes" id="UP000030762"/>
    </source>
</evidence>
<dbReference type="VEuPathDB" id="FungiDB:SDRG_06104"/>
<proteinExistence type="predicted"/>
<feature type="transmembrane region" description="Helical" evidence="1">
    <location>
        <begin position="96"/>
        <end position="122"/>
    </location>
</feature>
<keyword evidence="1" id="KW-1133">Transmembrane helix</keyword>
<gene>
    <name evidence="2" type="ORF">SDRG_06104</name>
</gene>
<dbReference type="EMBL" id="JH767147">
    <property type="protein sequence ID" value="EQC36668.1"/>
    <property type="molecule type" value="Genomic_DNA"/>
</dbReference>
<organism evidence="2 3">
    <name type="scientific">Saprolegnia diclina (strain VS20)</name>
    <dbReference type="NCBI Taxonomy" id="1156394"/>
    <lineage>
        <taxon>Eukaryota</taxon>
        <taxon>Sar</taxon>
        <taxon>Stramenopiles</taxon>
        <taxon>Oomycota</taxon>
        <taxon>Saprolegniomycetes</taxon>
        <taxon>Saprolegniales</taxon>
        <taxon>Saprolegniaceae</taxon>
        <taxon>Saprolegnia</taxon>
    </lineage>
</organism>
<sequence length="219" mass="23033">MLSIDERGFVALNSFFDTLEAMEQAFSALAAAPPSPAEAGLRLAVLTVVGLLAAGFGLAGHRAPRAYVFLQMSLIGIAMSPEVLLGPTSLWSVPSLGFGLLLGLLGAALPKVAIVVIASVAVNRNVYTQYALPLLARVLVPLILTLIFAKAVADDADIRTYVLALSAIQGADMLQDVLLSLLGLDQNKSSLLAGLLIFVQQYQRMLEPKSPVVAHAKAD</sequence>
<dbReference type="GeneID" id="19946831"/>
<feature type="transmembrane region" description="Helical" evidence="1">
    <location>
        <begin position="39"/>
        <end position="59"/>
    </location>
</feature>
<accession>T0RW10</accession>
<evidence type="ECO:0000313" key="2">
    <source>
        <dbReference type="EMBL" id="EQC36668.1"/>
    </source>
</evidence>
<dbReference type="AlphaFoldDB" id="T0RW10"/>
<keyword evidence="1" id="KW-0812">Transmembrane</keyword>
<feature type="transmembrane region" description="Helical" evidence="1">
    <location>
        <begin position="134"/>
        <end position="153"/>
    </location>
</feature>
<reference evidence="2 3" key="1">
    <citation type="submission" date="2012-04" db="EMBL/GenBank/DDBJ databases">
        <title>The Genome Sequence of Saprolegnia declina VS20.</title>
        <authorList>
            <consortium name="The Broad Institute Genome Sequencing Platform"/>
            <person name="Russ C."/>
            <person name="Nusbaum C."/>
            <person name="Tyler B."/>
            <person name="van West P."/>
            <person name="Dieguez-Uribeondo J."/>
            <person name="de Bruijn I."/>
            <person name="Tripathy S."/>
            <person name="Jiang R."/>
            <person name="Young S.K."/>
            <person name="Zeng Q."/>
            <person name="Gargeya S."/>
            <person name="Fitzgerald M."/>
            <person name="Haas B."/>
            <person name="Abouelleil A."/>
            <person name="Alvarado L."/>
            <person name="Arachchi H.M."/>
            <person name="Berlin A."/>
            <person name="Chapman S.B."/>
            <person name="Goldberg J."/>
            <person name="Griggs A."/>
            <person name="Gujja S."/>
            <person name="Hansen M."/>
            <person name="Howarth C."/>
            <person name="Imamovic A."/>
            <person name="Larimer J."/>
            <person name="McCowen C."/>
            <person name="Montmayeur A."/>
            <person name="Murphy C."/>
            <person name="Neiman D."/>
            <person name="Pearson M."/>
            <person name="Priest M."/>
            <person name="Roberts A."/>
            <person name="Saif S."/>
            <person name="Shea T."/>
            <person name="Sisk P."/>
            <person name="Sykes S."/>
            <person name="Wortman J."/>
            <person name="Nusbaum C."/>
            <person name="Birren B."/>
        </authorList>
    </citation>
    <scope>NUCLEOTIDE SEQUENCE [LARGE SCALE GENOMIC DNA]</scope>
    <source>
        <strain evidence="2 3">VS20</strain>
    </source>
</reference>
<protein>
    <submittedName>
        <fullName evidence="2">Uncharacterized protein</fullName>
    </submittedName>
</protein>
<dbReference type="OMA" id="AYVFLQM"/>
<feature type="transmembrane region" description="Helical" evidence="1">
    <location>
        <begin position="66"/>
        <end position="84"/>
    </location>
</feature>
<dbReference type="RefSeq" id="XP_008610089.1">
    <property type="nucleotide sequence ID" value="XM_008611867.1"/>
</dbReference>
<keyword evidence="3" id="KW-1185">Reference proteome</keyword>
<dbReference type="OrthoDB" id="78801at2759"/>
<keyword evidence="1" id="KW-0472">Membrane</keyword>
<evidence type="ECO:0000256" key="1">
    <source>
        <dbReference type="SAM" id="Phobius"/>
    </source>
</evidence>
<dbReference type="Proteomes" id="UP000030762">
    <property type="component" value="Unassembled WGS sequence"/>
</dbReference>
<name>T0RW10_SAPDV</name>
<dbReference type="InParanoid" id="T0RW10"/>